<organism evidence="1">
    <name type="scientific">termite gut metagenome</name>
    <dbReference type="NCBI Taxonomy" id="433724"/>
    <lineage>
        <taxon>unclassified sequences</taxon>
        <taxon>metagenomes</taxon>
        <taxon>organismal metagenomes</taxon>
    </lineage>
</organism>
<sequence>MNLIMKKLFSLIFILFVFLSCVTLNTQKGGIDILPDSDYSLSGSSEIFIYDEQTGRIVPTTISTIFETFTGDYLPVATPSVLGGVKPDGSTITVTEDGTISSIGGDYTLPPATADILGGIKVGAGLSVTGEGILSASGEGGVVKSVTNGGGLNLDGTGDLSMAEASDSASGAMTSAQKAKLDGIAAGAEVNTVASVADRTGDVTLTSTDVGLSNVDNTTDLDKPVSTATQTVFDTKVDKVAGQGLMTEEEKTKLSGIETGAEVNTVTSVNSKTGAVSLDKSDIGLGNADNTADIDKPVSTLQASAINNAITALDLKSASKVDVGTSAGNIPVLGATGKLDENVLPALDFTDINVVDTEADMTNLSDAGKGDVCVTTESNKTYILATNNPSELDDWKQLLFPSTDVTKQYVDEQDANTISAIKGTDLDAAYATLAAIADIIKNNKTLADQTQADLTALTTNGAAKLSTTRKIFGVDFNGTADVTGDVTTSGVIHTEADGNNDVLLAGGGYTALSGLGGSVSIKGAYNTYLPNGDGVITIQVPNTTVTDAILGATGDATSIETSSLIYSRTLDRVTLQGLLIFTPSHGSGPSNVLAVAQLAANYLPASLYQFDVGFLLAANSSLTTINTRMIIDQSGMLYIYVPFTMVGNTSYLLNLNFSYDTAIPMQ</sequence>
<proteinExistence type="predicted"/>
<gene>
    <name evidence="1" type="ORF">EZS27_003900</name>
</gene>
<dbReference type="AlphaFoldDB" id="A0A5J4SRM0"/>
<name>A0A5J4SRM0_9ZZZZ</name>
<accession>A0A5J4SRM0</accession>
<dbReference type="PROSITE" id="PS51257">
    <property type="entry name" value="PROKAR_LIPOPROTEIN"/>
    <property type="match status" value="1"/>
</dbReference>
<protein>
    <submittedName>
        <fullName evidence="1">Uncharacterized protein</fullName>
    </submittedName>
</protein>
<evidence type="ECO:0000313" key="1">
    <source>
        <dbReference type="EMBL" id="KAA6348667.1"/>
    </source>
</evidence>
<comment type="caution">
    <text evidence="1">The sequence shown here is derived from an EMBL/GenBank/DDBJ whole genome shotgun (WGS) entry which is preliminary data.</text>
</comment>
<reference evidence="1" key="1">
    <citation type="submission" date="2019-03" db="EMBL/GenBank/DDBJ databases">
        <title>Single cell metagenomics reveals metabolic interactions within the superorganism composed of flagellate Streblomastix strix and complex community of Bacteroidetes bacteria on its surface.</title>
        <authorList>
            <person name="Treitli S.C."/>
            <person name="Kolisko M."/>
            <person name="Husnik F."/>
            <person name="Keeling P."/>
            <person name="Hampl V."/>
        </authorList>
    </citation>
    <scope>NUCLEOTIDE SEQUENCE</scope>
    <source>
        <strain evidence="1">STM</strain>
    </source>
</reference>
<dbReference type="EMBL" id="SNRY01000063">
    <property type="protein sequence ID" value="KAA6348667.1"/>
    <property type="molecule type" value="Genomic_DNA"/>
</dbReference>